<name>A0A936ZSH4_9FLAO</name>
<organism evidence="2 3">
    <name type="scientific">Aquimarina mytili</name>
    <dbReference type="NCBI Taxonomy" id="874423"/>
    <lineage>
        <taxon>Bacteria</taxon>
        <taxon>Pseudomonadati</taxon>
        <taxon>Bacteroidota</taxon>
        <taxon>Flavobacteriia</taxon>
        <taxon>Flavobacteriales</taxon>
        <taxon>Flavobacteriaceae</taxon>
        <taxon>Aquimarina</taxon>
    </lineage>
</organism>
<protein>
    <submittedName>
        <fullName evidence="2">Uncharacterized protein</fullName>
    </submittedName>
</protein>
<dbReference type="Proteomes" id="UP000651057">
    <property type="component" value="Unassembled WGS sequence"/>
</dbReference>
<sequence length="51" mass="5825">MKGLSFFSYLIAGFFFIAAFDAYGNQNYQSMLIYGVIGLAFILIKIFKNKE</sequence>
<feature type="transmembrane region" description="Helical" evidence="1">
    <location>
        <begin position="31"/>
        <end position="47"/>
    </location>
</feature>
<feature type="transmembrane region" description="Helical" evidence="1">
    <location>
        <begin position="6"/>
        <end position="24"/>
    </location>
</feature>
<keyword evidence="1" id="KW-1133">Transmembrane helix</keyword>
<dbReference type="EMBL" id="JAERQJ010000005">
    <property type="protein sequence ID" value="MBL0684602.1"/>
    <property type="molecule type" value="Genomic_DNA"/>
</dbReference>
<reference evidence="2" key="1">
    <citation type="submission" date="2021-01" db="EMBL/GenBank/DDBJ databases">
        <authorList>
            <person name="Zhong Y.L."/>
        </authorList>
    </citation>
    <scope>NUCLEOTIDE SEQUENCE</scope>
    <source>
        <strain evidence="2">KCTC 23302</strain>
    </source>
</reference>
<dbReference type="AlphaFoldDB" id="A0A936ZSH4"/>
<keyword evidence="1" id="KW-0812">Transmembrane</keyword>
<evidence type="ECO:0000313" key="2">
    <source>
        <dbReference type="EMBL" id="MBL0684602.1"/>
    </source>
</evidence>
<comment type="caution">
    <text evidence="2">The sequence shown here is derived from an EMBL/GenBank/DDBJ whole genome shotgun (WGS) entry which is preliminary data.</text>
</comment>
<evidence type="ECO:0000313" key="3">
    <source>
        <dbReference type="Proteomes" id="UP000651057"/>
    </source>
</evidence>
<evidence type="ECO:0000256" key="1">
    <source>
        <dbReference type="SAM" id="Phobius"/>
    </source>
</evidence>
<dbReference type="RefSeq" id="WP_201921138.1">
    <property type="nucleotide sequence ID" value="NZ_BAABAX010000031.1"/>
</dbReference>
<proteinExistence type="predicted"/>
<keyword evidence="3" id="KW-1185">Reference proteome</keyword>
<accession>A0A936ZSH4</accession>
<keyword evidence="1" id="KW-0472">Membrane</keyword>
<gene>
    <name evidence="2" type="ORF">JJQ60_13815</name>
</gene>